<evidence type="ECO:0000256" key="1">
    <source>
        <dbReference type="ARBA" id="ARBA00022741"/>
    </source>
</evidence>
<evidence type="ECO:0000259" key="5">
    <source>
        <dbReference type="PROSITE" id="PS51206"/>
    </source>
</evidence>
<dbReference type="PANTHER" id="PTHR35372:SF2">
    <property type="entry name" value="SF3 HELICASE DOMAIN-CONTAINING PROTEIN"/>
    <property type="match status" value="1"/>
</dbReference>
<dbReference type="InterPro" id="IPR045455">
    <property type="entry name" value="NrS-1_pol-like_helicase"/>
</dbReference>
<accession>C0EDT3</accession>
<dbReference type="InterPro" id="IPR054468">
    <property type="entry name" value="NrSPol-like_HBD"/>
</dbReference>
<evidence type="ECO:0000256" key="2">
    <source>
        <dbReference type="ARBA" id="ARBA00022801"/>
    </source>
</evidence>
<dbReference type="eggNOG" id="COG4983">
    <property type="taxonomic scope" value="Bacteria"/>
</dbReference>
<sequence length="775" mass="88330">MDNERLQNIPTQLKALPQWVVRRGKCPINPATGQGAKAGQPDTWTTFERAVQASRKYDGIGFEFHNNGIVGIDIDHCIDEETGEIDPAALAIIRTMNSYTEKSPSGTGLHIYVYGDIPSSGRKNPKRNIEMYKEKRYFTVTGEVFGDCTKVARRPDEVKALYNELFPKPNKPALLRGRMSPQTSVSSLDRGLQHDRELQRLWSGERNTGDESSNDMALMNKLAYWCNRDAAAMVQAFRESPYTQQKDEKHLAKLERDDYLPRTAERAIADCQRTAADDRDEYRRNKVERAKQASQPASPITAESLKKYALNDKGAAQMFADTYRGRTLYLPEYKSYWTYKNGVWIQDKQDLQTRQLVKRWTDYVLSVIPEKQLSPIQYDPTTGKPPEDEWEVYRKHYGKYCSLRSRDNLIKDARDELAGYSTDFDRNPALFNCKNGTLNLENLKLLPHNPADMLSKQANVNYDPAASCPRFLQFIEEITEGNEERANMFQKALGYALQGDANEECFFLALGKKTRNGKGTLFDSVMNVFGSYGAQMDFNTIARGGVKDGSRATPDLARLIGTRIVISNEPDKGVAINEALLKQLTGNDDITCRPLYGDTIQFKPAFKLFVTANSKPSVSDDSLFASDRIKMLPFTQHFKEDQRDTSLKALFRSEEAKSSILNWLLEGYRKYKEEGLRDTAEMKALAAEYRKENDYVGMFLDDRFDRDAPRYTTVKALRADYATWCDFVGAKPMGLRLFKEELPKHDLPLRTVHKQFCVCGAIRPERDYTGEAIEM</sequence>
<gene>
    <name evidence="6" type="ORF">CLOSTMETH_02012</name>
</gene>
<dbReference type="NCBIfam" id="TIGR01613">
    <property type="entry name" value="primase_Cterm"/>
    <property type="match status" value="1"/>
</dbReference>
<proteinExistence type="predicted"/>
<name>C0EDT3_9FIRM</name>
<evidence type="ECO:0000313" key="7">
    <source>
        <dbReference type="Proteomes" id="UP000003340"/>
    </source>
</evidence>
<dbReference type="Gene3D" id="3.40.50.300">
    <property type="entry name" value="P-loop containing nucleotide triphosphate hydrolases"/>
    <property type="match status" value="1"/>
</dbReference>
<evidence type="ECO:0000313" key="6">
    <source>
        <dbReference type="EMBL" id="EEG30281.1"/>
    </source>
</evidence>
<dbReference type="eggNOG" id="COG3378">
    <property type="taxonomic scope" value="Bacteria"/>
</dbReference>
<dbReference type="InterPro" id="IPR051620">
    <property type="entry name" value="ORF904-like_C"/>
</dbReference>
<evidence type="ECO:0000256" key="3">
    <source>
        <dbReference type="ARBA" id="ARBA00022840"/>
    </source>
</evidence>
<keyword evidence="1" id="KW-0547">Nucleotide-binding</keyword>
<dbReference type="AlphaFoldDB" id="C0EDT3"/>
<dbReference type="STRING" id="537013.CLOSTMETH_02012"/>
<keyword evidence="2 6" id="KW-0378">Hydrolase</keyword>
<dbReference type="SUPFAM" id="SSF52540">
    <property type="entry name" value="P-loop containing nucleoside triphosphate hydrolases"/>
    <property type="match status" value="1"/>
</dbReference>
<dbReference type="SMART" id="SM00885">
    <property type="entry name" value="D5_N"/>
    <property type="match status" value="1"/>
</dbReference>
<feature type="region of interest" description="Disordered" evidence="4">
    <location>
        <begin position="172"/>
        <end position="191"/>
    </location>
</feature>
<feature type="domain" description="SF3 helicase" evidence="5">
    <location>
        <begin position="484"/>
        <end position="647"/>
    </location>
</feature>
<comment type="caution">
    <text evidence="6">The sequence shown here is derived from an EMBL/GenBank/DDBJ whole genome shotgun (WGS) entry which is preliminary data.</text>
</comment>
<keyword evidence="7" id="KW-1185">Reference proteome</keyword>
<dbReference type="PROSITE" id="PS51206">
    <property type="entry name" value="SF3_HELICASE_1"/>
    <property type="match status" value="1"/>
</dbReference>
<keyword evidence="3" id="KW-0067">ATP-binding</keyword>
<dbReference type="EMBL" id="ACEC01000066">
    <property type="protein sequence ID" value="EEG30281.1"/>
    <property type="molecule type" value="Genomic_DNA"/>
</dbReference>
<dbReference type="Pfam" id="PF19263">
    <property type="entry name" value="DUF5906"/>
    <property type="match status" value="1"/>
</dbReference>
<protein>
    <submittedName>
        <fullName evidence="6">Nucleoside triphosphatase, D5 family</fullName>
        <ecNumber evidence="6">3.6.1.15</ecNumber>
    </submittedName>
</protein>
<dbReference type="PANTHER" id="PTHR35372">
    <property type="entry name" value="ATP BINDING PROTEIN-RELATED"/>
    <property type="match status" value="1"/>
</dbReference>
<dbReference type="EC" id="3.6.1.15" evidence="6"/>
<feature type="compositionally biased region" description="Basic and acidic residues" evidence="4">
    <location>
        <begin position="275"/>
        <end position="291"/>
    </location>
</feature>
<reference evidence="6 7" key="1">
    <citation type="submission" date="2009-01" db="EMBL/GenBank/DDBJ databases">
        <authorList>
            <person name="Fulton L."/>
            <person name="Clifton S."/>
            <person name="Fulton B."/>
            <person name="Xu J."/>
            <person name="Minx P."/>
            <person name="Pepin K.H."/>
            <person name="Johnson M."/>
            <person name="Bhonagiri V."/>
            <person name="Nash W.E."/>
            <person name="Mardis E.R."/>
            <person name="Wilson R.K."/>
        </authorList>
    </citation>
    <scope>NUCLEOTIDE SEQUENCE [LARGE SCALE GENOMIC DNA]</scope>
    <source>
        <strain evidence="6 7">DSM 5476</strain>
    </source>
</reference>
<dbReference type="InterPro" id="IPR014818">
    <property type="entry name" value="Phage/plasmid_primase_P4_C"/>
</dbReference>
<dbReference type="InterPro" id="IPR006500">
    <property type="entry name" value="Helicase_put_C_phage/plasmid"/>
</dbReference>
<feature type="region of interest" description="Disordered" evidence="4">
    <location>
        <begin position="275"/>
        <end position="298"/>
    </location>
</feature>
<dbReference type="Pfam" id="PF08706">
    <property type="entry name" value="D5_N"/>
    <property type="match status" value="1"/>
</dbReference>
<dbReference type="InterPro" id="IPR027417">
    <property type="entry name" value="P-loop_NTPase"/>
</dbReference>
<dbReference type="GO" id="GO:0005524">
    <property type="term" value="F:ATP binding"/>
    <property type="evidence" value="ECO:0007669"/>
    <property type="project" value="UniProtKB-KW"/>
</dbReference>
<dbReference type="Proteomes" id="UP000003340">
    <property type="component" value="Unassembled WGS sequence"/>
</dbReference>
<dbReference type="Pfam" id="PF22763">
    <property type="entry name" value="NrS1-1_pol-like_HBD"/>
    <property type="match status" value="1"/>
</dbReference>
<dbReference type="HOGENOM" id="CLU_018483_1_1_9"/>
<organism evidence="6 7">
    <name type="scientific">[Clostridium] methylpentosum DSM 5476</name>
    <dbReference type="NCBI Taxonomy" id="537013"/>
    <lineage>
        <taxon>Bacteria</taxon>
        <taxon>Bacillati</taxon>
        <taxon>Bacillota</taxon>
        <taxon>Clostridia</taxon>
        <taxon>Eubacteriales</taxon>
        <taxon>Oscillospiraceae</taxon>
        <taxon>Oscillospiraceae incertae sedis</taxon>
    </lineage>
</organism>
<dbReference type="InterPro" id="IPR014015">
    <property type="entry name" value="Helicase_SF3_DNA-vir"/>
</dbReference>
<dbReference type="GO" id="GO:0017111">
    <property type="term" value="F:ribonucleoside triphosphate phosphatase activity"/>
    <property type="evidence" value="ECO:0007669"/>
    <property type="project" value="UniProtKB-EC"/>
</dbReference>
<evidence type="ECO:0000256" key="4">
    <source>
        <dbReference type="SAM" id="MobiDB-lite"/>
    </source>
</evidence>
<reference evidence="6 7" key="2">
    <citation type="submission" date="2009-02" db="EMBL/GenBank/DDBJ databases">
        <title>Draft genome sequence of Clostridium methylpentosum (DSM 5476).</title>
        <authorList>
            <person name="Sudarsanam P."/>
            <person name="Ley R."/>
            <person name="Guruge J."/>
            <person name="Turnbaugh P.J."/>
            <person name="Mahowald M."/>
            <person name="Liep D."/>
            <person name="Gordon J."/>
        </authorList>
    </citation>
    <scope>NUCLEOTIDE SEQUENCE [LARGE SCALE GENOMIC DNA]</scope>
    <source>
        <strain evidence="6 7">DSM 5476</strain>
    </source>
</reference>